<protein>
    <submittedName>
        <fullName evidence="2">Uncharacterized protein</fullName>
    </submittedName>
</protein>
<proteinExistence type="predicted"/>
<feature type="compositionally biased region" description="Low complexity" evidence="1">
    <location>
        <begin position="53"/>
        <end position="70"/>
    </location>
</feature>
<dbReference type="Proteomes" id="UP000298663">
    <property type="component" value="Unassembled WGS sequence"/>
</dbReference>
<name>A0A4U5NJC3_STECR</name>
<reference evidence="2 3" key="2">
    <citation type="journal article" date="2019" name="G3 (Bethesda)">
        <title>Hybrid Assembly of the Genome of the Entomopathogenic Nematode Steinernema carpocapsae Identifies the X-Chromosome.</title>
        <authorList>
            <person name="Serra L."/>
            <person name="Macchietto M."/>
            <person name="Macias-Munoz A."/>
            <person name="McGill C.J."/>
            <person name="Rodriguez I.M."/>
            <person name="Rodriguez B."/>
            <person name="Murad R."/>
            <person name="Mortazavi A."/>
        </authorList>
    </citation>
    <scope>NUCLEOTIDE SEQUENCE [LARGE SCALE GENOMIC DNA]</scope>
    <source>
        <strain evidence="2 3">ALL</strain>
    </source>
</reference>
<keyword evidence="3" id="KW-1185">Reference proteome</keyword>
<feature type="region of interest" description="Disordered" evidence="1">
    <location>
        <begin position="49"/>
        <end position="70"/>
    </location>
</feature>
<sequence>MFCSSPNVLHSKRPGSDLRPSGHATFPFELLQKNAVGFRFATFDCFSSPSPPRSTTTALSAASSSLPCIL</sequence>
<gene>
    <name evidence="2" type="ORF">L596_016650</name>
</gene>
<evidence type="ECO:0000256" key="1">
    <source>
        <dbReference type="SAM" id="MobiDB-lite"/>
    </source>
</evidence>
<organism evidence="2 3">
    <name type="scientific">Steinernema carpocapsae</name>
    <name type="common">Entomopathogenic nematode</name>
    <dbReference type="NCBI Taxonomy" id="34508"/>
    <lineage>
        <taxon>Eukaryota</taxon>
        <taxon>Metazoa</taxon>
        <taxon>Ecdysozoa</taxon>
        <taxon>Nematoda</taxon>
        <taxon>Chromadorea</taxon>
        <taxon>Rhabditida</taxon>
        <taxon>Tylenchina</taxon>
        <taxon>Panagrolaimomorpha</taxon>
        <taxon>Strongyloidoidea</taxon>
        <taxon>Steinernematidae</taxon>
        <taxon>Steinernema</taxon>
    </lineage>
</organism>
<comment type="caution">
    <text evidence="2">The sequence shown here is derived from an EMBL/GenBank/DDBJ whole genome shotgun (WGS) entry which is preliminary data.</text>
</comment>
<evidence type="ECO:0000313" key="3">
    <source>
        <dbReference type="Proteomes" id="UP000298663"/>
    </source>
</evidence>
<dbReference type="EMBL" id="AZBU02000004">
    <property type="protein sequence ID" value="TKR82986.1"/>
    <property type="molecule type" value="Genomic_DNA"/>
</dbReference>
<dbReference type="AlphaFoldDB" id="A0A4U5NJC3"/>
<reference evidence="2 3" key="1">
    <citation type="journal article" date="2015" name="Genome Biol.">
        <title>Comparative genomics of Steinernema reveals deeply conserved gene regulatory networks.</title>
        <authorList>
            <person name="Dillman A.R."/>
            <person name="Macchietto M."/>
            <person name="Porter C.F."/>
            <person name="Rogers A."/>
            <person name="Williams B."/>
            <person name="Antoshechkin I."/>
            <person name="Lee M.M."/>
            <person name="Goodwin Z."/>
            <person name="Lu X."/>
            <person name="Lewis E.E."/>
            <person name="Goodrich-Blair H."/>
            <person name="Stock S.P."/>
            <person name="Adams B.J."/>
            <person name="Sternberg P.W."/>
            <person name="Mortazavi A."/>
        </authorList>
    </citation>
    <scope>NUCLEOTIDE SEQUENCE [LARGE SCALE GENOMIC DNA]</scope>
    <source>
        <strain evidence="2 3">ALL</strain>
    </source>
</reference>
<accession>A0A4U5NJC3</accession>
<evidence type="ECO:0000313" key="2">
    <source>
        <dbReference type="EMBL" id="TKR82986.1"/>
    </source>
</evidence>